<keyword evidence="1" id="KW-0812">Transmembrane</keyword>
<organism evidence="2 3">
    <name type="scientific">Enterobacter cloacae</name>
    <dbReference type="NCBI Taxonomy" id="550"/>
    <lineage>
        <taxon>Bacteria</taxon>
        <taxon>Pseudomonadati</taxon>
        <taxon>Pseudomonadota</taxon>
        <taxon>Gammaproteobacteria</taxon>
        <taxon>Enterobacterales</taxon>
        <taxon>Enterobacteriaceae</taxon>
        <taxon>Enterobacter</taxon>
        <taxon>Enterobacter cloacae complex</taxon>
    </lineage>
</organism>
<reference evidence="2" key="1">
    <citation type="submission" date="2022-09" db="EMBL/GenBank/DDBJ databases">
        <title>Intensive care unit water sources are persistently colonized with multi-drug resistant bacteria and are the site of extensive horizontal gene transfer of antibiotic resistance genes.</title>
        <authorList>
            <person name="Diorio-Toth L."/>
        </authorList>
    </citation>
    <scope>NUCLEOTIDE SEQUENCE</scope>
    <source>
        <strain evidence="2">GD04139</strain>
    </source>
</reference>
<dbReference type="AlphaFoldDB" id="A0AAW6S2P0"/>
<evidence type="ECO:0000313" key="2">
    <source>
        <dbReference type="EMBL" id="MDH0195305.1"/>
    </source>
</evidence>
<keyword evidence="1" id="KW-1133">Transmembrane helix</keyword>
<name>A0AAW6S2P0_ENTCL</name>
<evidence type="ECO:0000256" key="1">
    <source>
        <dbReference type="SAM" id="Phobius"/>
    </source>
</evidence>
<evidence type="ECO:0000313" key="3">
    <source>
        <dbReference type="Proteomes" id="UP001158360"/>
    </source>
</evidence>
<gene>
    <name evidence="2" type="ORF">N7383_06650</name>
</gene>
<protein>
    <submittedName>
        <fullName evidence="2">Uncharacterized protein</fullName>
    </submittedName>
</protein>
<keyword evidence="1" id="KW-0472">Membrane</keyword>
<dbReference type="RefSeq" id="WP_058678528.1">
    <property type="nucleotide sequence ID" value="NZ_CP020089.1"/>
</dbReference>
<dbReference type="Proteomes" id="UP001158360">
    <property type="component" value="Unassembled WGS sequence"/>
</dbReference>
<feature type="transmembrane region" description="Helical" evidence="1">
    <location>
        <begin position="37"/>
        <end position="61"/>
    </location>
</feature>
<proteinExistence type="predicted"/>
<dbReference type="EMBL" id="JAODZM010000007">
    <property type="protein sequence ID" value="MDH0195305.1"/>
    <property type="molecule type" value="Genomic_DNA"/>
</dbReference>
<sequence>MDWLGIPFQLNGNDVFYHGDFVLKQIPKIVVESDSGWIIFASLVSALLAGGLPAIMAWEALRSTAESLQKQMAHQ</sequence>
<comment type="caution">
    <text evidence="2">The sequence shown here is derived from an EMBL/GenBank/DDBJ whole genome shotgun (WGS) entry which is preliminary data.</text>
</comment>
<accession>A0AAW6S2P0</accession>